<feature type="signal peptide" evidence="1">
    <location>
        <begin position="1"/>
        <end position="18"/>
    </location>
</feature>
<organism evidence="2 3">
    <name type="scientific">Candidatus Methylobacter oryzae</name>
    <dbReference type="NCBI Taxonomy" id="2497749"/>
    <lineage>
        <taxon>Bacteria</taxon>
        <taxon>Pseudomonadati</taxon>
        <taxon>Pseudomonadota</taxon>
        <taxon>Gammaproteobacteria</taxon>
        <taxon>Methylococcales</taxon>
        <taxon>Methylococcaceae</taxon>
        <taxon>Methylobacter</taxon>
    </lineage>
</organism>
<comment type="caution">
    <text evidence="2">The sequence shown here is derived from an EMBL/GenBank/DDBJ whole genome shotgun (WGS) entry which is preliminary data.</text>
</comment>
<evidence type="ECO:0000313" key="2">
    <source>
        <dbReference type="EMBL" id="TRW94308.1"/>
    </source>
</evidence>
<dbReference type="RefSeq" id="WP_127029208.1">
    <property type="nucleotide sequence ID" value="NZ_RYFG02000099.1"/>
</dbReference>
<keyword evidence="1" id="KW-0732">Signal</keyword>
<dbReference type="Proteomes" id="UP000733744">
    <property type="component" value="Unassembled WGS sequence"/>
</dbReference>
<proteinExistence type="predicted"/>
<reference evidence="2 3" key="1">
    <citation type="journal article" date="2019" name="Antonie Van Leeuwenhoek">
        <title>Description of 'Ca. Methylobacter oryzae' KRF1, a novel species from the environmentally important Methylobacter clade 2.</title>
        <authorList>
            <person name="Khatri K."/>
            <person name="Mohite J.A."/>
            <person name="Pandit P.S."/>
            <person name="Bahulikar R."/>
            <person name="Rahalkar M.C."/>
        </authorList>
    </citation>
    <scope>NUCLEOTIDE SEQUENCE [LARGE SCALE GENOMIC DNA]</scope>
    <source>
        <strain evidence="2 3">KRF1</strain>
    </source>
</reference>
<evidence type="ECO:0000256" key="1">
    <source>
        <dbReference type="SAM" id="SignalP"/>
    </source>
</evidence>
<evidence type="ECO:0000313" key="3">
    <source>
        <dbReference type="Proteomes" id="UP000733744"/>
    </source>
</evidence>
<dbReference type="EMBL" id="RYFG02000099">
    <property type="protein sequence ID" value="TRW94308.1"/>
    <property type="molecule type" value="Genomic_DNA"/>
</dbReference>
<accession>A0ABY3CA78</accession>
<keyword evidence="3" id="KW-1185">Reference proteome</keyword>
<name>A0ABY3CA78_9GAMM</name>
<sequence length="127" mass="14653">MKKILFLTILLSVVTAFADDAKNEWHNTTLSDATIKKIQDAQYQYKKCVAGEMQKSTYQDQESRKATEAIMKQCESVLSQMREIYLAEKVPDIIADRHLKQMRMQTTRNVLQGMMFSEAARKSGQQQ</sequence>
<feature type="chain" id="PRO_5046603546" evidence="1">
    <location>
        <begin position="19"/>
        <end position="127"/>
    </location>
</feature>
<gene>
    <name evidence="2" type="ORF">EKO24_011950</name>
</gene>
<protein>
    <submittedName>
        <fullName evidence="2">Uncharacterized protein</fullName>
    </submittedName>
</protein>